<reference evidence="3 4" key="1">
    <citation type="submission" date="2019-10" db="EMBL/GenBank/DDBJ databases">
        <title>A soil myxobacterium in the family Polyangiaceae.</title>
        <authorList>
            <person name="Li Y."/>
            <person name="Wang J."/>
        </authorList>
    </citation>
    <scope>NUCLEOTIDE SEQUENCE [LARGE SCALE GENOMIC DNA]</scope>
    <source>
        <strain evidence="3 4">DSM 14734</strain>
    </source>
</reference>
<dbReference type="Proteomes" id="UP000440224">
    <property type="component" value="Unassembled WGS sequence"/>
</dbReference>
<dbReference type="SUPFAM" id="SSF88723">
    <property type="entry name" value="PIN domain-like"/>
    <property type="match status" value="1"/>
</dbReference>
<protein>
    <submittedName>
        <fullName evidence="3">PIN domain-containing protein</fullName>
    </submittedName>
</protein>
<dbReference type="AlphaFoldDB" id="A0A6N7PLA8"/>
<dbReference type="InterPro" id="IPR002716">
    <property type="entry name" value="PIN_dom"/>
</dbReference>
<comment type="caution">
    <text evidence="3">The sequence shown here is derived from an EMBL/GenBank/DDBJ whole genome shotgun (WGS) entry which is preliminary data.</text>
</comment>
<feature type="domain" description="PIN" evidence="2">
    <location>
        <begin position="85"/>
        <end position="193"/>
    </location>
</feature>
<evidence type="ECO:0000256" key="1">
    <source>
        <dbReference type="SAM" id="MobiDB-lite"/>
    </source>
</evidence>
<proteinExistence type="predicted"/>
<name>A0A6N7PLA8_9BACT</name>
<accession>A0A6N7PLA8</accession>
<feature type="region of interest" description="Disordered" evidence="1">
    <location>
        <begin position="1"/>
        <end position="48"/>
    </location>
</feature>
<evidence type="ECO:0000313" key="3">
    <source>
        <dbReference type="EMBL" id="MRG92863.1"/>
    </source>
</evidence>
<dbReference type="OrthoDB" id="5515816at2"/>
<keyword evidence="4" id="KW-1185">Reference proteome</keyword>
<evidence type="ECO:0000313" key="4">
    <source>
        <dbReference type="Proteomes" id="UP000440224"/>
    </source>
</evidence>
<feature type="compositionally biased region" description="Basic residues" evidence="1">
    <location>
        <begin position="1"/>
        <end position="27"/>
    </location>
</feature>
<feature type="compositionally biased region" description="Basic and acidic residues" evidence="1">
    <location>
        <begin position="28"/>
        <end position="39"/>
    </location>
</feature>
<evidence type="ECO:0000259" key="2">
    <source>
        <dbReference type="Pfam" id="PF01850"/>
    </source>
</evidence>
<sequence length="211" mass="23958">MPRRRGCGRTRPRPHPRHARGAPHRGHRPDERPRQDRPARSCGRRRRSAARLVWHVPPRRVRRLAAHRSLADRSLASGLTRVGYLFDTATLAEVLRAVPSRLLVKRLAGVPTSERWTTSITVSQILIAARRTRHPKLMQDVIRLVAAVKVAPFDTLAAQSFAKLRTTVAPEADTDDVMIAAIAVTHDFTLVTRRPNAFRIYPHLRVEDWTL</sequence>
<dbReference type="Pfam" id="PF01850">
    <property type="entry name" value="PIN"/>
    <property type="match status" value="1"/>
</dbReference>
<dbReference type="Gene3D" id="3.40.50.1010">
    <property type="entry name" value="5'-nuclease"/>
    <property type="match status" value="1"/>
</dbReference>
<organism evidence="3 4">
    <name type="scientific">Polyangium spumosum</name>
    <dbReference type="NCBI Taxonomy" id="889282"/>
    <lineage>
        <taxon>Bacteria</taxon>
        <taxon>Pseudomonadati</taxon>
        <taxon>Myxococcota</taxon>
        <taxon>Polyangia</taxon>
        <taxon>Polyangiales</taxon>
        <taxon>Polyangiaceae</taxon>
        <taxon>Polyangium</taxon>
    </lineage>
</organism>
<gene>
    <name evidence="3" type="ORF">GF068_13115</name>
</gene>
<dbReference type="EMBL" id="WJIE01000003">
    <property type="protein sequence ID" value="MRG92863.1"/>
    <property type="molecule type" value="Genomic_DNA"/>
</dbReference>
<dbReference type="InterPro" id="IPR029060">
    <property type="entry name" value="PIN-like_dom_sf"/>
</dbReference>